<evidence type="ECO:0000256" key="4">
    <source>
        <dbReference type="ARBA" id="ARBA00023128"/>
    </source>
</evidence>
<dbReference type="GO" id="GO:0005762">
    <property type="term" value="C:mitochondrial large ribosomal subunit"/>
    <property type="evidence" value="ECO:0007669"/>
    <property type="project" value="TreeGrafter"/>
</dbReference>
<dbReference type="GO" id="GO:0003735">
    <property type="term" value="F:structural constituent of ribosome"/>
    <property type="evidence" value="ECO:0007669"/>
    <property type="project" value="TreeGrafter"/>
</dbReference>
<comment type="similarity">
    <text evidence="6">Belongs to the mitochondrion-specific ribosomal protein mL54 family.</text>
</comment>
<evidence type="ECO:0000313" key="9">
    <source>
        <dbReference type="EMBL" id="CAD6505417.1"/>
    </source>
</evidence>
<evidence type="ECO:0000313" key="10">
    <source>
        <dbReference type="Proteomes" id="UP000683417"/>
    </source>
</evidence>
<dbReference type="AlphaFoldDB" id="A0A9W4GHA3"/>
<keyword evidence="3" id="KW-0689">Ribosomal protein</keyword>
<dbReference type="Pfam" id="PF08561">
    <property type="entry name" value="Ribosomal_L37"/>
    <property type="match status" value="1"/>
</dbReference>
<comment type="subcellular location">
    <subcellularLocation>
        <location evidence="1">Mitochondrion</location>
    </subcellularLocation>
</comment>
<gene>
    <name evidence="9" type="ORF">BGTH12_LOCUS6775</name>
</gene>
<keyword evidence="4" id="KW-0496">Mitochondrion</keyword>
<dbReference type="EMBL" id="CAJHIT010000009">
    <property type="protein sequence ID" value="CAD6505417.1"/>
    <property type="molecule type" value="Genomic_DNA"/>
</dbReference>
<name>A0A9W4GHA3_BLUGR</name>
<evidence type="ECO:0000256" key="2">
    <source>
        <dbReference type="ARBA" id="ARBA00022946"/>
    </source>
</evidence>
<organism evidence="9 10">
    <name type="scientific">Blumeria graminis f. sp. triticale</name>
    <dbReference type="NCBI Taxonomy" id="1689686"/>
    <lineage>
        <taxon>Eukaryota</taxon>
        <taxon>Fungi</taxon>
        <taxon>Dikarya</taxon>
        <taxon>Ascomycota</taxon>
        <taxon>Pezizomycotina</taxon>
        <taxon>Leotiomycetes</taxon>
        <taxon>Erysiphales</taxon>
        <taxon>Erysiphaceae</taxon>
        <taxon>Blumeria</taxon>
    </lineage>
</organism>
<proteinExistence type="inferred from homology"/>
<accession>A0A9W4GHA3</accession>
<protein>
    <recommendedName>
        <fullName evidence="7">Large ribosomal subunit protein mL54</fullName>
    </recommendedName>
</protein>
<dbReference type="Proteomes" id="UP000683417">
    <property type="component" value="Unassembled WGS sequence"/>
</dbReference>
<comment type="caution">
    <text evidence="9">The sequence shown here is derived from an EMBL/GenBank/DDBJ whole genome shotgun (WGS) entry which is preliminary data.</text>
</comment>
<evidence type="ECO:0000256" key="3">
    <source>
        <dbReference type="ARBA" id="ARBA00022980"/>
    </source>
</evidence>
<dbReference type="PANTHER" id="PTHR28595:SF1">
    <property type="entry name" value="LARGE RIBOSOMAL SUBUNIT PROTEIN ML54"/>
    <property type="match status" value="1"/>
</dbReference>
<keyword evidence="5" id="KW-0687">Ribonucleoprotein</keyword>
<feature type="region of interest" description="Disordered" evidence="8">
    <location>
        <begin position="38"/>
        <end position="63"/>
    </location>
</feature>
<dbReference type="InterPro" id="IPR013870">
    <property type="entry name" value="Ribosomal_mL54"/>
</dbReference>
<dbReference type="PANTHER" id="PTHR28595">
    <property type="entry name" value="39S RIBOSOMAL PROTEIN L54, MITOCHONDRIAL"/>
    <property type="match status" value="1"/>
</dbReference>
<evidence type="ECO:0000256" key="6">
    <source>
        <dbReference type="ARBA" id="ARBA00033752"/>
    </source>
</evidence>
<sequence>MLTKPTMSRLYRALVSQASWRQTQALPASLRRGPIAAFSKSSSSSYPSESSSSGESPALPVSSSPAGTVLRGLNYIQGHNDPIALAESHYPAWLWSLLDEKKASESADADEDSDLFAKSKKLRRKAAKRSRKLEAMRLASGQVLEVKVPLTQQSIDLPANEEGTLEGAQKAEESRKELKMAMRSERRKMIKQKNYLKSV</sequence>
<evidence type="ECO:0000256" key="8">
    <source>
        <dbReference type="SAM" id="MobiDB-lite"/>
    </source>
</evidence>
<evidence type="ECO:0000256" key="5">
    <source>
        <dbReference type="ARBA" id="ARBA00023274"/>
    </source>
</evidence>
<reference evidence="9" key="1">
    <citation type="submission" date="2020-10" db="EMBL/GenBank/DDBJ databases">
        <authorList>
            <person name="Muller C M."/>
        </authorList>
    </citation>
    <scope>NUCLEOTIDE SEQUENCE</scope>
    <source>
        <strain evidence="9">THUN-12</strain>
    </source>
</reference>
<keyword evidence="2" id="KW-0809">Transit peptide</keyword>
<feature type="compositionally biased region" description="Low complexity" evidence="8">
    <location>
        <begin position="39"/>
        <end position="63"/>
    </location>
</feature>
<evidence type="ECO:0000256" key="7">
    <source>
        <dbReference type="ARBA" id="ARBA00035179"/>
    </source>
</evidence>
<evidence type="ECO:0000256" key="1">
    <source>
        <dbReference type="ARBA" id="ARBA00004173"/>
    </source>
</evidence>